<evidence type="ECO:0000313" key="13">
    <source>
        <dbReference type="EMBL" id="KAK7091899.1"/>
    </source>
</evidence>
<dbReference type="InterPro" id="IPR029044">
    <property type="entry name" value="Nucleotide-diphossugar_trans"/>
</dbReference>
<dbReference type="InterPro" id="IPR026050">
    <property type="entry name" value="C1GALT1/C1GALT1_chp1"/>
</dbReference>
<dbReference type="GO" id="GO:0016020">
    <property type="term" value="C:membrane"/>
    <property type="evidence" value="ECO:0007669"/>
    <property type="project" value="UniProtKB-SubCell"/>
</dbReference>
<reference evidence="13 14" key="1">
    <citation type="submission" date="2024-02" db="EMBL/GenBank/DDBJ databases">
        <title>Chromosome-scale genome assembly of the rough periwinkle Littorina saxatilis.</title>
        <authorList>
            <person name="De Jode A."/>
            <person name="Faria R."/>
            <person name="Formenti G."/>
            <person name="Sims Y."/>
            <person name="Smith T.P."/>
            <person name="Tracey A."/>
            <person name="Wood J.M.D."/>
            <person name="Zagrodzka Z.B."/>
            <person name="Johannesson K."/>
            <person name="Butlin R.K."/>
            <person name="Leder E.H."/>
        </authorList>
    </citation>
    <scope>NUCLEOTIDE SEQUENCE [LARGE SCALE GENOMIC DNA]</scope>
    <source>
        <strain evidence="13">Snail1</strain>
        <tissue evidence="13">Muscle</tissue>
    </source>
</reference>
<evidence type="ECO:0000256" key="2">
    <source>
        <dbReference type="ARBA" id="ARBA00004922"/>
    </source>
</evidence>
<evidence type="ECO:0000256" key="5">
    <source>
        <dbReference type="ARBA" id="ARBA00022676"/>
    </source>
</evidence>
<dbReference type="EC" id="2.4.1.122" evidence="4"/>
<comment type="pathway">
    <text evidence="2">Protein modification; protein glycosylation.</text>
</comment>
<dbReference type="SUPFAM" id="SSF53448">
    <property type="entry name" value="Nucleotide-diphospho-sugar transferases"/>
    <property type="match status" value="1"/>
</dbReference>
<keyword evidence="7" id="KW-0812">Transmembrane</keyword>
<evidence type="ECO:0000256" key="6">
    <source>
        <dbReference type="ARBA" id="ARBA00022679"/>
    </source>
</evidence>
<dbReference type="PANTHER" id="PTHR23033:SF14">
    <property type="entry name" value="GLYCOPROTEIN-N-ACETYLGALACTOSAMINE 3-BETA-GALACTOSYLTRANSFERASE 1-RELATED"/>
    <property type="match status" value="1"/>
</dbReference>
<proteinExistence type="inferred from homology"/>
<comment type="subcellular location">
    <subcellularLocation>
        <location evidence="1">Membrane</location>
        <topology evidence="1">Single-pass type II membrane protein</topology>
    </subcellularLocation>
</comment>
<keyword evidence="8" id="KW-0547">Nucleotide-binding</keyword>
<protein>
    <recommendedName>
        <fullName evidence="4">N-acetylgalactosaminide beta-1,3-galactosyltransferase</fullName>
        <ecNumber evidence="4">2.4.1.122</ecNumber>
    </recommendedName>
</protein>
<organism evidence="13 14">
    <name type="scientific">Littorina saxatilis</name>
    <dbReference type="NCBI Taxonomy" id="31220"/>
    <lineage>
        <taxon>Eukaryota</taxon>
        <taxon>Metazoa</taxon>
        <taxon>Spiralia</taxon>
        <taxon>Lophotrochozoa</taxon>
        <taxon>Mollusca</taxon>
        <taxon>Gastropoda</taxon>
        <taxon>Caenogastropoda</taxon>
        <taxon>Littorinimorpha</taxon>
        <taxon>Littorinoidea</taxon>
        <taxon>Littorinidae</taxon>
        <taxon>Littorina</taxon>
    </lineage>
</organism>
<name>A0AAN9ASN6_9CAEN</name>
<comment type="similarity">
    <text evidence="3">Belongs to the glycosyltransferase 31 family. Beta3-Gal-T subfamily.</text>
</comment>
<evidence type="ECO:0000256" key="9">
    <source>
        <dbReference type="ARBA" id="ARBA00022968"/>
    </source>
</evidence>
<keyword evidence="11" id="KW-0472">Membrane</keyword>
<evidence type="ECO:0000256" key="4">
    <source>
        <dbReference type="ARBA" id="ARBA00012557"/>
    </source>
</evidence>
<keyword evidence="5" id="KW-0328">Glycosyltransferase</keyword>
<evidence type="ECO:0000256" key="7">
    <source>
        <dbReference type="ARBA" id="ARBA00022692"/>
    </source>
</evidence>
<sequence>MRVNIKTLALMSAAFALALLLSSVYQTFFLTPLHHNMGISVEDSPSQKTSDMGRASSFETLDRHGSDAIVAVDESEARRLQKKVRVLVWVMTSPKSLDRARVVKSTWGTRADKDLLVFMSSEKDPSLPTVALAVKEGRDHLTAKTMQAFDYIYKHYFQKADFFMKADDDAYVIMENLRYFLSHLNPNEAFVTGRHFRHHVKQGFSSGGAGYVISKETLRRLALRSKDPPMCKEDGYMEDVELGRCLEKLGVPILNSTDSRGRSRFHPYTPMHHVVKGLGKNYEYWDANIVRVGPDAINEFPISFHYIKPDEMKLLHFFLYNIRPYGINHKFSTT</sequence>
<dbReference type="AlphaFoldDB" id="A0AAN9ASN6"/>
<evidence type="ECO:0000313" key="14">
    <source>
        <dbReference type="Proteomes" id="UP001374579"/>
    </source>
</evidence>
<gene>
    <name evidence="13" type="ORF">V1264_009518</name>
</gene>
<dbReference type="GO" id="GO:0016263">
    <property type="term" value="F:glycoprotein-N-acetylgalactosamine 3-beta-galactosyltransferase activity"/>
    <property type="evidence" value="ECO:0007669"/>
    <property type="project" value="UniProtKB-EC"/>
</dbReference>
<evidence type="ECO:0000256" key="8">
    <source>
        <dbReference type="ARBA" id="ARBA00022741"/>
    </source>
</evidence>
<accession>A0AAN9ASN6</accession>
<dbReference type="GO" id="GO:0000166">
    <property type="term" value="F:nucleotide binding"/>
    <property type="evidence" value="ECO:0007669"/>
    <property type="project" value="UniProtKB-KW"/>
</dbReference>
<evidence type="ECO:0000256" key="3">
    <source>
        <dbReference type="ARBA" id="ARBA00006462"/>
    </source>
</evidence>
<dbReference type="PANTHER" id="PTHR23033">
    <property type="entry name" value="BETA1,3-GALACTOSYLTRANSFERASE"/>
    <property type="match status" value="1"/>
</dbReference>
<evidence type="ECO:0000256" key="1">
    <source>
        <dbReference type="ARBA" id="ARBA00004606"/>
    </source>
</evidence>
<dbReference type="EMBL" id="JBAMIC010000022">
    <property type="protein sequence ID" value="KAK7091899.1"/>
    <property type="molecule type" value="Genomic_DNA"/>
</dbReference>
<feature type="domain" description="Fringe-like glycosyltransferase" evidence="12">
    <location>
        <begin position="97"/>
        <end position="256"/>
    </location>
</feature>
<comment type="caution">
    <text evidence="13">The sequence shown here is derived from an EMBL/GenBank/DDBJ whole genome shotgun (WGS) entry which is preliminary data.</text>
</comment>
<evidence type="ECO:0000256" key="11">
    <source>
        <dbReference type="ARBA" id="ARBA00023136"/>
    </source>
</evidence>
<dbReference type="Gene3D" id="3.90.550.50">
    <property type="match status" value="1"/>
</dbReference>
<dbReference type="Pfam" id="PF02434">
    <property type="entry name" value="Fringe"/>
    <property type="match status" value="1"/>
</dbReference>
<evidence type="ECO:0000259" key="12">
    <source>
        <dbReference type="Pfam" id="PF02434"/>
    </source>
</evidence>
<keyword evidence="14" id="KW-1185">Reference proteome</keyword>
<evidence type="ECO:0000256" key="10">
    <source>
        <dbReference type="ARBA" id="ARBA00022989"/>
    </source>
</evidence>
<dbReference type="Proteomes" id="UP001374579">
    <property type="component" value="Unassembled WGS sequence"/>
</dbReference>
<keyword evidence="9" id="KW-0735">Signal-anchor</keyword>
<dbReference type="InterPro" id="IPR003378">
    <property type="entry name" value="Fringe-like_glycosylTrfase"/>
</dbReference>
<keyword evidence="10" id="KW-1133">Transmembrane helix</keyword>
<keyword evidence="6" id="KW-0808">Transferase</keyword>